<name>A0A9X4XPS9_9BRAD</name>
<dbReference type="RefSeq" id="WP_155481388.1">
    <property type="nucleotide sequence ID" value="NZ_WNKV01000024.1"/>
</dbReference>
<dbReference type="AlphaFoldDB" id="A0A9X4XPS9"/>
<sequence>MPAVDPITAVHQAVEARLRTAFAAARWSFELIPSPMTIDEFKAIVMKSTPWLGFAWRSIEPDANAGRTITGRLGFTLTIVVKNQGRAARFLGDRLGPGLYASALAAAALLHGLTVADVGTLAVTRAASAFADGWSDMSIAIATVDVDVGVDLSDALAAIATSDDFLRLVTAWDLDSADGQAAGEPTDTILPRGS</sequence>
<proteinExistence type="predicted"/>
<evidence type="ECO:0000313" key="1">
    <source>
        <dbReference type="EMBL" id="MTW19093.1"/>
    </source>
</evidence>
<protein>
    <recommendedName>
        <fullName evidence="3">DUF1834 family protein</fullName>
    </recommendedName>
</protein>
<evidence type="ECO:0008006" key="3">
    <source>
        <dbReference type="Google" id="ProtNLM"/>
    </source>
</evidence>
<comment type="caution">
    <text evidence="1">The sequence shown here is derived from an EMBL/GenBank/DDBJ whole genome shotgun (WGS) entry which is preliminary data.</text>
</comment>
<accession>A0A9X4XPS9</accession>
<evidence type="ECO:0000313" key="2">
    <source>
        <dbReference type="Proteomes" id="UP000438991"/>
    </source>
</evidence>
<organism evidence="1 2">
    <name type="scientific">Rhodoplanes serenus</name>
    <dbReference type="NCBI Taxonomy" id="200615"/>
    <lineage>
        <taxon>Bacteria</taxon>
        <taxon>Pseudomonadati</taxon>
        <taxon>Pseudomonadota</taxon>
        <taxon>Alphaproteobacteria</taxon>
        <taxon>Hyphomicrobiales</taxon>
        <taxon>Nitrobacteraceae</taxon>
        <taxon>Rhodoplanes</taxon>
    </lineage>
</organism>
<gene>
    <name evidence="1" type="ORF">GJ689_23115</name>
</gene>
<dbReference type="Proteomes" id="UP000438991">
    <property type="component" value="Unassembled WGS sequence"/>
</dbReference>
<reference evidence="1 2" key="1">
    <citation type="submission" date="2019-11" db="EMBL/GenBank/DDBJ databases">
        <title>Whole-genome sequence of Rhodoplanes serenus DSM 18633, type strain.</title>
        <authorList>
            <person name="Kyndt J.A."/>
            <person name="Meyer T.E."/>
        </authorList>
    </citation>
    <scope>NUCLEOTIDE SEQUENCE [LARGE SCALE GENOMIC DNA]</scope>
    <source>
        <strain evidence="1 2">DSM 18633</strain>
    </source>
</reference>
<dbReference type="EMBL" id="WNKV01000024">
    <property type="protein sequence ID" value="MTW19093.1"/>
    <property type="molecule type" value="Genomic_DNA"/>
</dbReference>